<evidence type="ECO:0000256" key="6">
    <source>
        <dbReference type="SAM" id="Phobius"/>
    </source>
</evidence>
<dbReference type="Gene3D" id="3.30.750.44">
    <property type="match status" value="1"/>
</dbReference>
<dbReference type="SUPFAM" id="SSF52096">
    <property type="entry name" value="ClpP/crotonase"/>
    <property type="match status" value="1"/>
</dbReference>
<dbReference type="GO" id="GO:0004175">
    <property type="term" value="F:endopeptidase activity"/>
    <property type="evidence" value="ECO:0007669"/>
    <property type="project" value="TreeGrafter"/>
</dbReference>
<dbReference type="FunFam" id="2.30.42.10:FF:000063">
    <property type="entry name" value="Peptidase, S41 family"/>
    <property type="match status" value="1"/>
</dbReference>
<dbReference type="PROSITE" id="PS50106">
    <property type="entry name" value="PDZ"/>
    <property type="match status" value="1"/>
</dbReference>
<dbReference type="EMBL" id="MEUV01000008">
    <property type="protein sequence ID" value="OGC46295.1"/>
    <property type="molecule type" value="Genomic_DNA"/>
</dbReference>
<name>A0A1F4UMU1_UNCKA</name>
<evidence type="ECO:0000313" key="8">
    <source>
        <dbReference type="EMBL" id="OGC46295.1"/>
    </source>
</evidence>
<dbReference type="InterPro" id="IPR029045">
    <property type="entry name" value="ClpP/crotonase-like_dom_sf"/>
</dbReference>
<evidence type="ECO:0000313" key="9">
    <source>
        <dbReference type="Proteomes" id="UP000178615"/>
    </source>
</evidence>
<feature type="transmembrane region" description="Helical" evidence="6">
    <location>
        <begin position="7"/>
        <end position="28"/>
    </location>
</feature>
<keyword evidence="6" id="KW-0812">Transmembrane</keyword>
<dbReference type="AlphaFoldDB" id="A0A1F4UMU1"/>
<evidence type="ECO:0000256" key="1">
    <source>
        <dbReference type="ARBA" id="ARBA00009179"/>
    </source>
</evidence>
<feature type="domain" description="PDZ" evidence="7">
    <location>
        <begin position="110"/>
        <end position="180"/>
    </location>
</feature>
<dbReference type="InterPro" id="IPR001478">
    <property type="entry name" value="PDZ"/>
</dbReference>
<comment type="similarity">
    <text evidence="1 5">Belongs to the peptidase S41A family.</text>
</comment>
<dbReference type="Pfam" id="PF22694">
    <property type="entry name" value="CtpB_N-like"/>
    <property type="match status" value="1"/>
</dbReference>
<dbReference type="SMART" id="SM00228">
    <property type="entry name" value="PDZ"/>
    <property type="match status" value="1"/>
</dbReference>
<dbReference type="Gene3D" id="2.30.42.10">
    <property type="match status" value="1"/>
</dbReference>
<comment type="caution">
    <text evidence="8">The sequence shown here is derived from an EMBL/GenBank/DDBJ whole genome shotgun (WGS) entry which is preliminary data.</text>
</comment>
<dbReference type="Gene3D" id="3.90.226.10">
    <property type="entry name" value="2-enoyl-CoA Hydratase, Chain A, domain 1"/>
    <property type="match status" value="1"/>
</dbReference>
<evidence type="ECO:0000256" key="3">
    <source>
        <dbReference type="ARBA" id="ARBA00022801"/>
    </source>
</evidence>
<evidence type="ECO:0000256" key="2">
    <source>
        <dbReference type="ARBA" id="ARBA00022670"/>
    </source>
</evidence>
<dbReference type="SMART" id="SM00245">
    <property type="entry name" value="TSPc"/>
    <property type="match status" value="1"/>
</dbReference>
<keyword evidence="2 5" id="KW-0645">Protease</keyword>
<evidence type="ECO:0000256" key="5">
    <source>
        <dbReference type="RuleBase" id="RU004404"/>
    </source>
</evidence>
<dbReference type="InterPro" id="IPR036034">
    <property type="entry name" value="PDZ_sf"/>
</dbReference>
<dbReference type="Pfam" id="PF17820">
    <property type="entry name" value="PDZ_6"/>
    <property type="match status" value="1"/>
</dbReference>
<dbReference type="PANTHER" id="PTHR32060">
    <property type="entry name" value="TAIL-SPECIFIC PROTEASE"/>
    <property type="match status" value="1"/>
</dbReference>
<sequence length="406" mass="44931">MSAKAKFQKILIFILVSIIFFSAGYYYGMRGYQFEVKKNPPKVTILNKNPQDQKIDFELFWSVWDMVSANYLNRPVDSQKMLYGAISGMVNALGDPYTTFLPPQVNEAVTSSLNNTYQGIGAELGLKDGQLMVVAPLDGSPAKEAGIRKGDKIFEIDGTSTYGVTITEAVVKIRGDAGTIVKLKIQHEEEDPKVLEITRGVIKMDSVTWEDKGNGTIYIRVSRFGEDTNKQWDSVVKQINENAVELDAIILDLRGNPGGYMLGAVHIASDFFSEKPVLYEQTALGEDIPLDTEKRKANFEKVPSVLVLIDEGSASASEILAAALKDHIKATLVGKKSFGKGTVQEAKDFKDGSGIHITTAKWLTPTKEWVHDKGIEPDIQVDFSEDDFNNQRDPQLDKAVELAKEI</sequence>
<evidence type="ECO:0000256" key="4">
    <source>
        <dbReference type="ARBA" id="ARBA00022825"/>
    </source>
</evidence>
<keyword evidence="6" id="KW-0472">Membrane</keyword>
<dbReference type="InterPro" id="IPR004447">
    <property type="entry name" value="Peptidase_S41A"/>
</dbReference>
<reference evidence="8 9" key="1">
    <citation type="journal article" date="2016" name="Nat. Commun.">
        <title>Thousands of microbial genomes shed light on interconnected biogeochemical processes in an aquifer system.</title>
        <authorList>
            <person name="Anantharaman K."/>
            <person name="Brown C.T."/>
            <person name="Hug L.A."/>
            <person name="Sharon I."/>
            <person name="Castelle C.J."/>
            <person name="Probst A.J."/>
            <person name="Thomas B.C."/>
            <person name="Singh A."/>
            <person name="Wilkins M.J."/>
            <person name="Karaoz U."/>
            <person name="Brodie E.L."/>
            <person name="Williams K.H."/>
            <person name="Hubbard S.S."/>
            <person name="Banfield J.F."/>
        </authorList>
    </citation>
    <scope>NUCLEOTIDE SEQUENCE [LARGE SCALE GENOMIC DNA]</scope>
</reference>
<dbReference type="GO" id="GO:0007165">
    <property type="term" value="P:signal transduction"/>
    <property type="evidence" value="ECO:0007669"/>
    <property type="project" value="TreeGrafter"/>
</dbReference>
<dbReference type="Proteomes" id="UP000178615">
    <property type="component" value="Unassembled WGS sequence"/>
</dbReference>
<dbReference type="InterPro" id="IPR041489">
    <property type="entry name" value="PDZ_6"/>
</dbReference>
<keyword evidence="4 5" id="KW-0720">Serine protease</keyword>
<dbReference type="GO" id="GO:0006508">
    <property type="term" value="P:proteolysis"/>
    <property type="evidence" value="ECO:0007669"/>
    <property type="project" value="UniProtKB-KW"/>
</dbReference>
<dbReference type="CDD" id="cd07560">
    <property type="entry name" value="Peptidase_S41_CPP"/>
    <property type="match status" value="1"/>
</dbReference>
<evidence type="ECO:0000259" key="7">
    <source>
        <dbReference type="PROSITE" id="PS50106"/>
    </source>
</evidence>
<accession>A0A1F4UMU1</accession>
<dbReference type="Pfam" id="PF03572">
    <property type="entry name" value="Peptidase_S41"/>
    <property type="match status" value="1"/>
</dbReference>
<keyword evidence="3 5" id="KW-0378">Hydrolase</keyword>
<organism evidence="8 9">
    <name type="scientific">candidate division WWE3 bacterium RBG_19FT_COMBO_34_6</name>
    <dbReference type="NCBI Taxonomy" id="1802612"/>
    <lineage>
        <taxon>Bacteria</taxon>
        <taxon>Katanobacteria</taxon>
    </lineage>
</organism>
<keyword evidence="6" id="KW-1133">Transmembrane helix</keyword>
<dbReference type="SUPFAM" id="SSF50156">
    <property type="entry name" value="PDZ domain-like"/>
    <property type="match status" value="1"/>
</dbReference>
<dbReference type="InterPro" id="IPR055210">
    <property type="entry name" value="CtpA/B_N"/>
</dbReference>
<dbReference type="GO" id="GO:0008236">
    <property type="term" value="F:serine-type peptidase activity"/>
    <property type="evidence" value="ECO:0007669"/>
    <property type="project" value="UniProtKB-KW"/>
</dbReference>
<dbReference type="PANTHER" id="PTHR32060:SF30">
    <property type="entry name" value="CARBOXY-TERMINAL PROCESSING PROTEASE CTPA"/>
    <property type="match status" value="1"/>
</dbReference>
<proteinExistence type="inferred from homology"/>
<dbReference type="CDD" id="cd06782">
    <property type="entry name" value="cpPDZ_CPP-like"/>
    <property type="match status" value="1"/>
</dbReference>
<dbReference type="GO" id="GO:0030288">
    <property type="term" value="C:outer membrane-bounded periplasmic space"/>
    <property type="evidence" value="ECO:0007669"/>
    <property type="project" value="TreeGrafter"/>
</dbReference>
<gene>
    <name evidence="8" type="ORF">A2V49_00320</name>
</gene>
<protein>
    <recommendedName>
        <fullName evidence="7">PDZ domain-containing protein</fullName>
    </recommendedName>
</protein>
<dbReference type="NCBIfam" id="TIGR00225">
    <property type="entry name" value="prc"/>
    <property type="match status" value="1"/>
</dbReference>
<dbReference type="InterPro" id="IPR005151">
    <property type="entry name" value="Tail-specific_protease"/>
</dbReference>